<keyword evidence="1" id="KW-0548">Nucleotidyltransferase</keyword>
<organism evidence="1 2">
    <name type="scientific">Roseateles agri</name>
    <dbReference type="NCBI Taxonomy" id="3098619"/>
    <lineage>
        <taxon>Bacteria</taxon>
        <taxon>Pseudomonadati</taxon>
        <taxon>Pseudomonadota</taxon>
        <taxon>Betaproteobacteria</taxon>
        <taxon>Burkholderiales</taxon>
        <taxon>Sphaerotilaceae</taxon>
        <taxon>Roseateles</taxon>
    </lineage>
</organism>
<dbReference type="PANTHER" id="PTHR21485:SF3">
    <property type="entry name" value="N-ACYLNEURAMINATE CYTIDYLYLTRANSFERASE"/>
    <property type="match status" value="1"/>
</dbReference>
<dbReference type="Gene3D" id="3.90.550.10">
    <property type="entry name" value="Spore Coat Polysaccharide Biosynthesis Protein SpsA, Chain A"/>
    <property type="match status" value="1"/>
</dbReference>
<dbReference type="InterPro" id="IPR050793">
    <property type="entry name" value="CMP-NeuNAc_synthase"/>
</dbReference>
<gene>
    <name evidence="1" type="ORF">SNE35_07080</name>
</gene>
<dbReference type="CDD" id="cd02513">
    <property type="entry name" value="CMP-NeuAc_Synthase"/>
    <property type="match status" value="1"/>
</dbReference>
<dbReference type="Pfam" id="PF02348">
    <property type="entry name" value="CTP_transf_3"/>
    <property type="match status" value="1"/>
</dbReference>
<keyword evidence="1" id="KW-0808">Transferase</keyword>
<evidence type="ECO:0000313" key="2">
    <source>
        <dbReference type="Proteomes" id="UP001285263"/>
    </source>
</evidence>
<reference evidence="1 2" key="1">
    <citation type="submission" date="2023-11" db="EMBL/GenBank/DDBJ databases">
        <title>Paucibacter sp. nov., isolated from fresh soil in Korea.</title>
        <authorList>
            <person name="Le N.T.T."/>
        </authorList>
    </citation>
    <scope>NUCLEOTIDE SEQUENCE [LARGE SCALE GENOMIC DNA]</scope>
    <source>
        <strain evidence="1 2">R3-3</strain>
    </source>
</reference>
<dbReference type="RefSeq" id="WP_320422160.1">
    <property type="nucleotide sequence ID" value="NZ_JAXCLA010000002.1"/>
</dbReference>
<keyword evidence="2" id="KW-1185">Reference proteome</keyword>
<proteinExistence type="predicted"/>
<sequence>MADLPRLLALVPARGGSKRLPRKNVLPLGGRPLIQWSIAAALESGVCADVLVSTDDEEIAETSRAGGAMVPWLRPTELATDTAGSAGVITHALAWYEQTHGAVDAVLLLQPTSPFRSSEAIRGAVRAYADQSGPTRHPVVSVSPAASHPAWTFSWLDGELRPSLGWEPLSLRSQDLTPAYALNGALYVIPAEDARAGRPIVRPGVLPFVMTDARESLDIDTADDWALASHWADAPGAR</sequence>
<evidence type="ECO:0000313" key="1">
    <source>
        <dbReference type="EMBL" id="MDY0744262.1"/>
    </source>
</evidence>
<dbReference type="InterPro" id="IPR029044">
    <property type="entry name" value="Nucleotide-diphossugar_trans"/>
</dbReference>
<protein>
    <submittedName>
        <fullName evidence="1">Acylneuraminate cytidylyltransferase family protein</fullName>
        <ecNumber evidence="1">2.7.7.-</ecNumber>
    </submittedName>
</protein>
<dbReference type="GO" id="GO:0016779">
    <property type="term" value="F:nucleotidyltransferase activity"/>
    <property type="evidence" value="ECO:0007669"/>
    <property type="project" value="UniProtKB-KW"/>
</dbReference>
<dbReference type="EMBL" id="JAXCLA010000002">
    <property type="protein sequence ID" value="MDY0744262.1"/>
    <property type="molecule type" value="Genomic_DNA"/>
</dbReference>
<dbReference type="PANTHER" id="PTHR21485">
    <property type="entry name" value="HAD SUPERFAMILY MEMBERS CMAS AND KDSC"/>
    <property type="match status" value="1"/>
</dbReference>
<dbReference type="InterPro" id="IPR003329">
    <property type="entry name" value="Cytidylyl_trans"/>
</dbReference>
<dbReference type="EC" id="2.7.7.-" evidence="1"/>
<accession>A0ABU5DDA4</accession>
<comment type="caution">
    <text evidence="1">The sequence shown here is derived from an EMBL/GenBank/DDBJ whole genome shotgun (WGS) entry which is preliminary data.</text>
</comment>
<dbReference type="Proteomes" id="UP001285263">
    <property type="component" value="Unassembled WGS sequence"/>
</dbReference>
<dbReference type="SUPFAM" id="SSF53448">
    <property type="entry name" value="Nucleotide-diphospho-sugar transferases"/>
    <property type="match status" value="1"/>
</dbReference>
<name>A0ABU5DDA4_9BURK</name>